<evidence type="ECO:0000313" key="5">
    <source>
        <dbReference type="EMBL" id="RCU56629.1"/>
    </source>
</evidence>
<dbReference type="InterPro" id="IPR018060">
    <property type="entry name" value="HTH_AraC"/>
</dbReference>
<evidence type="ECO:0000313" key="6">
    <source>
        <dbReference type="Proteomes" id="UP000252249"/>
    </source>
</evidence>
<dbReference type="InterPro" id="IPR009057">
    <property type="entry name" value="Homeodomain-like_sf"/>
</dbReference>
<keyword evidence="1" id="KW-0805">Transcription regulation</keyword>
<dbReference type="Gene3D" id="1.10.10.60">
    <property type="entry name" value="Homeodomain-like"/>
    <property type="match status" value="1"/>
</dbReference>
<dbReference type="EMBL" id="QPIG01000005">
    <property type="protein sequence ID" value="RCU56629.1"/>
    <property type="molecule type" value="Genomic_DNA"/>
</dbReference>
<evidence type="ECO:0000256" key="3">
    <source>
        <dbReference type="ARBA" id="ARBA00023163"/>
    </source>
</evidence>
<dbReference type="RefSeq" id="WP_113966605.1">
    <property type="nucleotide sequence ID" value="NZ_JBLWTE010000009.1"/>
</dbReference>
<protein>
    <submittedName>
        <fullName evidence="5">AraC family transcriptional regulator</fullName>
    </submittedName>
</protein>
<dbReference type="PROSITE" id="PS01124">
    <property type="entry name" value="HTH_ARAC_FAMILY_2"/>
    <property type="match status" value="1"/>
</dbReference>
<reference evidence="5 6" key="1">
    <citation type="submission" date="2018-07" db="EMBL/GenBank/DDBJ databases">
        <title>Oceanihabitans testaceum sp. nov., isolated from marine sediment.</title>
        <authorList>
            <person name="Li C.-M."/>
        </authorList>
    </citation>
    <scope>NUCLEOTIDE SEQUENCE [LARGE SCALE GENOMIC DNA]</scope>
    <source>
        <strain evidence="5 6">S9-10</strain>
    </source>
</reference>
<comment type="caution">
    <text evidence="5">The sequence shown here is derived from an EMBL/GenBank/DDBJ whole genome shotgun (WGS) entry which is preliminary data.</text>
</comment>
<evidence type="ECO:0000259" key="4">
    <source>
        <dbReference type="PROSITE" id="PS01124"/>
    </source>
</evidence>
<keyword evidence="3" id="KW-0804">Transcription</keyword>
<dbReference type="InterPro" id="IPR003313">
    <property type="entry name" value="AraC-bd"/>
</dbReference>
<dbReference type="Gene3D" id="2.60.120.10">
    <property type="entry name" value="Jelly Rolls"/>
    <property type="match status" value="1"/>
</dbReference>
<dbReference type="SUPFAM" id="SSF46689">
    <property type="entry name" value="Homeodomain-like"/>
    <property type="match status" value="1"/>
</dbReference>
<dbReference type="SMART" id="SM00342">
    <property type="entry name" value="HTH_ARAC"/>
    <property type="match status" value="1"/>
</dbReference>
<proteinExistence type="predicted"/>
<dbReference type="GO" id="GO:0043565">
    <property type="term" value="F:sequence-specific DNA binding"/>
    <property type="evidence" value="ECO:0007669"/>
    <property type="project" value="InterPro"/>
</dbReference>
<keyword evidence="6" id="KW-1185">Reference proteome</keyword>
<gene>
    <name evidence="5" type="ORF">DU428_12110</name>
</gene>
<dbReference type="SUPFAM" id="SSF51215">
    <property type="entry name" value="Regulatory protein AraC"/>
    <property type="match status" value="1"/>
</dbReference>
<dbReference type="Proteomes" id="UP000252249">
    <property type="component" value="Unassembled WGS sequence"/>
</dbReference>
<sequence>MESVKTYQKVNKAEESSNFSISKMEDIYTKRNGEVDEPHRHNYYTVLIVNQGKGQHNIDFNTYELTNHQVFFVAPGQVHQVMEAEKSFGYAMTFSNQFLIENSIRLSFIDSLNLFNNYGQSPPLTPTKEKFDTIAHYSNQIFKLFRSDANMKLLSIGAYLKLLLIECNNICSINPIESDVDTTGDNLIRKFKKAVEAHYKEEHSSSFYANALHITPDHLNRTVKAKIGKTAKDYIQARIITEAKRLLFFTDATNKEIAYALGFNEPGNFSAFFKKHTQLSPSSFKKKEQKS</sequence>
<keyword evidence="2" id="KW-0238">DNA-binding</keyword>
<dbReference type="Pfam" id="PF12833">
    <property type="entry name" value="HTH_18"/>
    <property type="match status" value="1"/>
</dbReference>
<accession>A0A368P4C9</accession>
<dbReference type="GO" id="GO:0003700">
    <property type="term" value="F:DNA-binding transcription factor activity"/>
    <property type="evidence" value="ECO:0007669"/>
    <property type="project" value="InterPro"/>
</dbReference>
<name>A0A368P4C9_9FLAO</name>
<dbReference type="Pfam" id="PF02311">
    <property type="entry name" value="AraC_binding"/>
    <property type="match status" value="1"/>
</dbReference>
<dbReference type="OrthoDB" id="1096411at2"/>
<evidence type="ECO:0000256" key="2">
    <source>
        <dbReference type="ARBA" id="ARBA00023125"/>
    </source>
</evidence>
<feature type="domain" description="HTH araC/xylS-type" evidence="4">
    <location>
        <begin position="189"/>
        <end position="287"/>
    </location>
</feature>
<evidence type="ECO:0000256" key="1">
    <source>
        <dbReference type="ARBA" id="ARBA00023015"/>
    </source>
</evidence>
<dbReference type="PANTHER" id="PTHR43280">
    <property type="entry name" value="ARAC-FAMILY TRANSCRIPTIONAL REGULATOR"/>
    <property type="match status" value="1"/>
</dbReference>
<organism evidence="5 6">
    <name type="scientific">Oceanihabitans sediminis</name>
    <dbReference type="NCBI Taxonomy" id="1812012"/>
    <lineage>
        <taxon>Bacteria</taxon>
        <taxon>Pseudomonadati</taxon>
        <taxon>Bacteroidota</taxon>
        <taxon>Flavobacteriia</taxon>
        <taxon>Flavobacteriales</taxon>
        <taxon>Flavobacteriaceae</taxon>
        <taxon>Oceanihabitans</taxon>
    </lineage>
</organism>
<dbReference type="InterPro" id="IPR037923">
    <property type="entry name" value="HTH-like"/>
</dbReference>
<dbReference type="InterPro" id="IPR014710">
    <property type="entry name" value="RmlC-like_jellyroll"/>
</dbReference>
<dbReference type="PANTHER" id="PTHR43280:SF32">
    <property type="entry name" value="TRANSCRIPTIONAL REGULATORY PROTEIN"/>
    <property type="match status" value="1"/>
</dbReference>
<dbReference type="AlphaFoldDB" id="A0A368P4C9"/>